<sequence>MLTLHFQKHQRLLSLVSVPFCCHCCATITQVSGTGSELQYFMFLCMNKNSAKKLLNMVECMYSASVSRAVPNRADLSKIQVHSSS</sequence>
<evidence type="ECO:0000313" key="2">
    <source>
        <dbReference type="Proteomes" id="UP001497516"/>
    </source>
</evidence>
<proteinExistence type="predicted"/>
<dbReference type="EMBL" id="OZ034821">
    <property type="protein sequence ID" value="CAL1408294.1"/>
    <property type="molecule type" value="Genomic_DNA"/>
</dbReference>
<protein>
    <recommendedName>
        <fullName evidence="3">Secreted protein</fullName>
    </recommendedName>
</protein>
<evidence type="ECO:0000313" key="1">
    <source>
        <dbReference type="EMBL" id="CAL1408294.1"/>
    </source>
</evidence>
<gene>
    <name evidence="1" type="ORF">LTRI10_LOCUS47901</name>
</gene>
<name>A0AAV2GDQ7_9ROSI</name>
<accession>A0AAV2GDQ7</accession>
<evidence type="ECO:0008006" key="3">
    <source>
        <dbReference type="Google" id="ProtNLM"/>
    </source>
</evidence>
<reference evidence="1 2" key="1">
    <citation type="submission" date="2024-04" db="EMBL/GenBank/DDBJ databases">
        <authorList>
            <person name="Fracassetti M."/>
        </authorList>
    </citation>
    <scope>NUCLEOTIDE SEQUENCE [LARGE SCALE GENOMIC DNA]</scope>
</reference>
<organism evidence="1 2">
    <name type="scientific">Linum trigynum</name>
    <dbReference type="NCBI Taxonomy" id="586398"/>
    <lineage>
        <taxon>Eukaryota</taxon>
        <taxon>Viridiplantae</taxon>
        <taxon>Streptophyta</taxon>
        <taxon>Embryophyta</taxon>
        <taxon>Tracheophyta</taxon>
        <taxon>Spermatophyta</taxon>
        <taxon>Magnoliopsida</taxon>
        <taxon>eudicotyledons</taxon>
        <taxon>Gunneridae</taxon>
        <taxon>Pentapetalae</taxon>
        <taxon>rosids</taxon>
        <taxon>fabids</taxon>
        <taxon>Malpighiales</taxon>
        <taxon>Linaceae</taxon>
        <taxon>Linum</taxon>
    </lineage>
</organism>
<dbReference type="Proteomes" id="UP001497516">
    <property type="component" value="Chromosome 8"/>
</dbReference>
<keyword evidence="2" id="KW-1185">Reference proteome</keyword>
<dbReference type="AlphaFoldDB" id="A0AAV2GDQ7"/>